<accession>A0ABW0VVV7</accession>
<dbReference type="Gene3D" id="1.10.10.10">
    <property type="entry name" value="Winged helix-like DNA-binding domain superfamily/Winged helix DNA-binding domain"/>
    <property type="match status" value="1"/>
</dbReference>
<dbReference type="EMBL" id="JBHSOW010000015">
    <property type="protein sequence ID" value="MFC5648211.1"/>
    <property type="molecule type" value="Genomic_DNA"/>
</dbReference>
<dbReference type="SUPFAM" id="SSF53067">
    <property type="entry name" value="Actin-like ATPase domain"/>
    <property type="match status" value="2"/>
</dbReference>
<proteinExistence type="inferred from homology"/>
<dbReference type="Proteomes" id="UP001596047">
    <property type="component" value="Unassembled WGS sequence"/>
</dbReference>
<evidence type="ECO:0000313" key="5">
    <source>
        <dbReference type="Proteomes" id="UP001596047"/>
    </source>
</evidence>
<dbReference type="RefSeq" id="WP_379186666.1">
    <property type="nucleotide sequence ID" value="NZ_JBHSOW010000015.1"/>
</dbReference>
<evidence type="ECO:0000256" key="2">
    <source>
        <dbReference type="ARBA" id="ARBA00006479"/>
    </source>
</evidence>
<gene>
    <name evidence="4" type="ORF">ACFPYJ_03590</name>
</gene>
<comment type="caution">
    <text evidence="4">The sequence shown here is derived from an EMBL/GenBank/DDBJ whole genome shotgun (WGS) entry which is preliminary data.</text>
</comment>
<sequence>MNKGTALLRQHNEKRTLTLMRNHQYISRQDIAKALDLSKNTISLIIDKFIKDGIVKEIGMDEKQTGIGRPRIQLSLVTEAYKAIGILIQNEFCKYVVTDYCSKILEEGQMPVDGNDPDRSIEELAKLCNTLLKKYPEVLGIGLAVPALVDPVEGVVHFSSHLNWREVRLKERLDSMLPAKSKVLNSVKASAIAPSSVVPQEVLTNSFYLCIDEGVGGAHIVDSQIYSGASWSAGEIGHLPVKADGPLCTCGQRGCLETLVSLPAIRRRILKEYPGVKFEGSILNQWNQADGLDLALDKIIRESGEYVGIAVSQIITLLNPKYIVVDSPFEKLEIFRNAVRASMENRSLKYPLQKTNLLFVANVYSSSVGAAFAVILDFEKE</sequence>
<organism evidence="4 5">
    <name type="scientific">Paenibacillus solisilvae</name>
    <dbReference type="NCBI Taxonomy" id="2486751"/>
    <lineage>
        <taxon>Bacteria</taxon>
        <taxon>Bacillati</taxon>
        <taxon>Bacillota</taxon>
        <taxon>Bacilli</taxon>
        <taxon>Bacillales</taxon>
        <taxon>Paenibacillaceae</taxon>
        <taxon>Paenibacillus</taxon>
    </lineage>
</organism>
<dbReference type="InterPro" id="IPR043129">
    <property type="entry name" value="ATPase_NBD"/>
</dbReference>
<dbReference type="InterPro" id="IPR036388">
    <property type="entry name" value="WH-like_DNA-bd_sf"/>
</dbReference>
<name>A0ABW0VVV7_9BACL</name>
<dbReference type="InterPro" id="IPR000600">
    <property type="entry name" value="ROK"/>
</dbReference>
<dbReference type="Pfam" id="PF00480">
    <property type="entry name" value="ROK"/>
    <property type="match status" value="1"/>
</dbReference>
<evidence type="ECO:0000256" key="3">
    <source>
        <dbReference type="ARBA" id="ARBA00022629"/>
    </source>
</evidence>
<keyword evidence="3" id="KW-0119">Carbohydrate metabolism</keyword>
<reference evidence="5" key="1">
    <citation type="journal article" date="2019" name="Int. J. Syst. Evol. Microbiol.">
        <title>The Global Catalogue of Microorganisms (GCM) 10K type strain sequencing project: providing services to taxonomists for standard genome sequencing and annotation.</title>
        <authorList>
            <consortium name="The Broad Institute Genomics Platform"/>
            <consortium name="The Broad Institute Genome Sequencing Center for Infectious Disease"/>
            <person name="Wu L."/>
            <person name="Ma J."/>
        </authorList>
    </citation>
    <scope>NUCLEOTIDE SEQUENCE [LARGE SCALE GENOMIC DNA]</scope>
    <source>
        <strain evidence="5">CGMCC 1.3240</strain>
    </source>
</reference>
<evidence type="ECO:0000313" key="4">
    <source>
        <dbReference type="EMBL" id="MFC5648211.1"/>
    </source>
</evidence>
<comment type="function">
    <text evidence="1">Transcriptional repressor of xylose-utilizing enzymes.</text>
</comment>
<comment type="similarity">
    <text evidence="2">Belongs to the ROK (NagC/XylR) family.</text>
</comment>
<dbReference type="InterPro" id="IPR036390">
    <property type="entry name" value="WH_DNA-bd_sf"/>
</dbReference>
<keyword evidence="5" id="KW-1185">Reference proteome</keyword>
<dbReference type="Gene3D" id="3.30.420.40">
    <property type="match status" value="2"/>
</dbReference>
<dbReference type="PANTHER" id="PTHR18964">
    <property type="entry name" value="ROK (REPRESSOR, ORF, KINASE) FAMILY"/>
    <property type="match status" value="1"/>
</dbReference>
<dbReference type="PANTHER" id="PTHR18964:SF149">
    <property type="entry name" value="BIFUNCTIONAL UDP-N-ACETYLGLUCOSAMINE 2-EPIMERASE_N-ACETYLMANNOSAMINE KINASE"/>
    <property type="match status" value="1"/>
</dbReference>
<evidence type="ECO:0000256" key="1">
    <source>
        <dbReference type="ARBA" id="ARBA00002486"/>
    </source>
</evidence>
<keyword evidence="3" id="KW-0859">Xylose metabolism</keyword>
<dbReference type="SUPFAM" id="SSF46785">
    <property type="entry name" value="Winged helix' DNA-binding domain"/>
    <property type="match status" value="1"/>
</dbReference>
<protein>
    <submittedName>
        <fullName evidence="4">ROK family protein</fullName>
    </submittedName>
</protein>
<dbReference type="Pfam" id="PF13412">
    <property type="entry name" value="HTH_24"/>
    <property type="match status" value="1"/>
</dbReference>